<dbReference type="VEuPathDB" id="TrichDB:TVAG_271950"/>
<name>A2E5U2_TRIV3</name>
<dbReference type="RefSeq" id="XP_001324235.1">
    <property type="nucleotide sequence ID" value="XM_001324200.1"/>
</dbReference>
<evidence type="ECO:0000313" key="2">
    <source>
        <dbReference type="EMBL" id="EAY12012.1"/>
    </source>
</evidence>
<reference evidence="2" key="2">
    <citation type="journal article" date="2007" name="Science">
        <title>Draft genome sequence of the sexually transmitted pathogen Trichomonas vaginalis.</title>
        <authorList>
            <person name="Carlton J.M."/>
            <person name="Hirt R.P."/>
            <person name="Silva J.C."/>
            <person name="Delcher A.L."/>
            <person name="Schatz M."/>
            <person name="Zhao Q."/>
            <person name="Wortman J.R."/>
            <person name="Bidwell S.L."/>
            <person name="Alsmark U.C.M."/>
            <person name="Besteiro S."/>
            <person name="Sicheritz-Ponten T."/>
            <person name="Noel C.J."/>
            <person name="Dacks J.B."/>
            <person name="Foster P.G."/>
            <person name="Simillion C."/>
            <person name="Van de Peer Y."/>
            <person name="Miranda-Saavedra D."/>
            <person name="Barton G.J."/>
            <person name="Westrop G.D."/>
            <person name="Mueller S."/>
            <person name="Dessi D."/>
            <person name="Fiori P.L."/>
            <person name="Ren Q."/>
            <person name="Paulsen I."/>
            <person name="Zhang H."/>
            <person name="Bastida-Corcuera F.D."/>
            <person name="Simoes-Barbosa A."/>
            <person name="Brown M.T."/>
            <person name="Hayes R.D."/>
            <person name="Mukherjee M."/>
            <person name="Okumura C.Y."/>
            <person name="Schneider R."/>
            <person name="Smith A.J."/>
            <person name="Vanacova S."/>
            <person name="Villalvazo M."/>
            <person name="Haas B.J."/>
            <person name="Pertea M."/>
            <person name="Feldblyum T.V."/>
            <person name="Utterback T.R."/>
            <person name="Shu C.L."/>
            <person name="Osoegawa K."/>
            <person name="de Jong P.J."/>
            <person name="Hrdy I."/>
            <person name="Horvathova L."/>
            <person name="Zubacova Z."/>
            <person name="Dolezal P."/>
            <person name="Malik S.B."/>
            <person name="Logsdon J.M. Jr."/>
            <person name="Henze K."/>
            <person name="Gupta A."/>
            <person name="Wang C.C."/>
            <person name="Dunne R.L."/>
            <person name="Upcroft J.A."/>
            <person name="Upcroft P."/>
            <person name="White O."/>
            <person name="Salzberg S.L."/>
            <person name="Tang P."/>
            <person name="Chiu C.-H."/>
            <person name="Lee Y.-S."/>
            <person name="Embley T.M."/>
            <person name="Coombs G.H."/>
            <person name="Mottram J.C."/>
            <person name="Tachezy J."/>
            <person name="Fraser-Liggett C.M."/>
            <person name="Johnson P.J."/>
        </authorList>
    </citation>
    <scope>NUCLEOTIDE SEQUENCE [LARGE SCALE GENOMIC DNA]</scope>
    <source>
        <strain evidence="2">G3</strain>
    </source>
</reference>
<gene>
    <name evidence="2" type="ORF">TVAG_271950</name>
</gene>
<keyword evidence="3" id="KW-1185">Reference proteome</keyword>
<protein>
    <submittedName>
        <fullName evidence="2">Uncharacterized protein</fullName>
    </submittedName>
</protein>
<organism evidence="2 3">
    <name type="scientific">Trichomonas vaginalis (strain ATCC PRA-98 / G3)</name>
    <dbReference type="NCBI Taxonomy" id="412133"/>
    <lineage>
        <taxon>Eukaryota</taxon>
        <taxon>Metamonada</taxon>
        <taxon>Parabasalia</taxon>
        <taxon>Trichomonadida</taxon>
        <taxon>Trichomonadidae</taxon>
        <taxon>Trichomonas</taxon>
    </lineage>
</organism>
<sequence length="601" mass="66608">MSTWKSPDQYFGRITFNNATREAIAIKCIFNNNFVGSTNGGLLYADNPNLKISFDSCEFIGCQTQHTNGGVMYINSADSVVMKSCCVIQARAKTSQFAAVHSNTCNITNTIISRCGNISNNFEVMTILSNVNISVINHSSNAVTEISFASIYKSNSCIIKNLVSINNSVESNPQFLIRSSTNVLLDRIIFINCRSTYKDPGVAWFIYSEITIYNSKFGRNFANSVKLTNSTCSLIKCQFDEQISESFSISDSNFNTRVEISISETDLTCKLIFPVHKINWEKPQSIDLSKYTRIEISNSIFANIHSKTHGGAVCVDNVYSNMLITRSIFKNINCETNAGAIFNIAKYGNSSIYTSCFNNVSAFKYGTMFVSLSNFFKIQDAAFVENTAYKYCVGVVASSLIYQANFTKNSATDSPGVNSYNYLSLTFVYWSNSTGSGDINFLSGDENNIMISRSFYINSASTDNCSLFSANKKTIVVISSTFFNLINLTLFSGNSMVSFNNCTFDVFDCQASYKATLLTITEFPIISYDSKDYCIPPKRLGPLGISLIVISVVIVIVGIVIAILFGKKKKKRNKFVFQYADSEVSIISESNADALLPLYQN</sequence>
<keyword evidence="1" id="KW-0812">Transmembrane</keyword>
<dbReference type="AlphaFoldDB" id="A2E5U2"/>
<accession>A2E5U2</accession>
<dbReference type="SMR" id="A2E5U2"/>
<evidence type="ECO:0000313" key="3">
    <source>
        <dbReference type="Proteomes" id="UP000001542"/>
    </source>
</evidence>
<dbReference type="VEuPathDB" id="TrichDB:TVAGG3_0256860"/>
<proteinExistence type="predicted"/>
<reference evidence="2" key="1">
    <citation type="submission" date="2006-10" db="EMBL/GenBank/DDBJ databases">
        <authorList>
            <person name="Amadeo P."/>
            <person name="Zhao Q."/>
            <person name="Wortman J."/>
            <person name="Fraser-Liggett C."/>
            <person name="Carlton J."/>
        </authorList>
    </citation>
    <scope>NUCLEOTIDE SEQUENCE</scope>
    <source>
        <strain evidence="2">G3</strain>
    </source>
</reference>
<keyword evidence="1" id="KW-0472">Membrane</keyword>
<dbReference type="KEGG" id="tva:4769972"/>
<dbReference type="Proteomes" id="UP000001542">
    <property type="component" value="Unassembled WGS sequence"/>
</dbReference>
<evidence type="ECO:0000256" key="1">
    <source>
        <dbReference type="SAM" id="Phobius"/>
    </source>
</evidence>
<keyword evidence="1" id="KW-1133">Transmembrane helix</keyword>
<dbReference type="EMBL" id="DS113309">
    <property type="protein sequence ID" value="EAY12012.1"/>
    <property type="molecule type" value="Genomic_DNA"/>
</dbReference>
<dbReference type="InParanoid" id="A2E5U2"/>
<feature type="transmembrane region" description="Helical" evidence="1">
    <location>
        <begin position="543"/>
        <end position="565"/>
    </location>
</feature>